<dbReference type="GO" id="GO:0051537">
    <property type="term" value="F:2 iron, 2 sulfur cluster binding"/>
    <property type="evidence" value="ECO:0007669"/>
    <property type="project" value="UniProtKB-KW"/>
</dbReference>
<dbReference type="GeneID" id="66600235"/>
<dbReference type="OrthoDB" id="502624at2"/>
<keyword evidence="11" id="KW-0223">Dioxygenase</keyword>
<dbReference type="InterPro" id="IPR006058">
    <property type="entry name" value="2Fe2S_fd_BS"/>
</dbReference>
<dbReference type="SUPFAM" id="SSF52343">
    <property type="entry name" value="Ferredoxin reductase-like, C-terminal NADP-linked domain"/>
    <property type="match status" value="1"/>
</dbReference>
<accession>A0A8E2LNY8</accession>
<dbReference type="GO" id="GO:0046872">
    <property type="term" value="F:metal ion binding"/>
    <property type="evidence" value="ECO:0007669"/>
    <property type="project" value="UniProtKB-KW"/>
</dbReference>
<dbReference type="SUPFAM" id="SSF63380">
    <property type="entry name" value="Riboflavin synthase domain-like"/>
    <property type="match status" value="1"/>
</dbReference>
<dbReference type="Pfam" id="PF00111">
    <property type="entry name" value="Fer2"/>
    <property type="match status" value="1"/>
</dbReference>
<comment type="cofactor">
    <cofactor evidence="1">
        <name>FAD</name>
        <dbReference type="ChEBI" id="CHEBI:57692"/>
    </cofactor>
</comment>
<gene>
    <name evidence="11" type="primary">pobB_1</name>
    <name evidence="10" type="ORF">B4U45_22825</name>
    <name evidence="11" type="ORF">LAUMK4_01349</name>
</gene>
<keyword evidence="7" id="KW-0411">Iron-sulfur</keyword>
<evidence type="ECO:0000256" key="1">
    <source>
        <dbReference type="ARBA" id="ARBA00001974"/>
    </source>
</evidence>
<dbReference type="Gene3D" id="3.40.50.80">
    <property type="entry name" value="Nucleotide-binding domain of ferredoxin-NADP reductase (FNR) module"/>
    <property type="match status" value="1"/>
</dbReference>
<dbReference type="InterPro" id="IPR017927">
    <property type="entry name" value="FAD-bd_FR_type"/>
</dbReference>
<evidence type="ECO:0000259" key="8">
    <source>
        <dbReference type="PROSITE" id="PS51085"/>
    </source>
</evidence>
<keyword evidence="2" id="KW-0285">Flavoprotein</keyword>
<dbReference type="RefSeq" id="WP_075546555.1">
    <property type="nucleotide sequence ID" value="NZ_LWCM01000078.1"/>
</dbReference>
<dbReference type="SUPFAM" id="SSF54292">
    <property type="entry name" value="2Fe-2S ferredoxin-like"/>
    <property type="match status" value="1"/>
</dbReference>
<keyword evidence="3" id="KW-0001">2Fe-2S</keyword>
<evidence type="ECO:0000256" key="3">
    <source>
        <dbReference type="ARBA" id="ARBA00022714"/>
    </source>
</evidence>
<dbReference type="CDD" id="cd06185">
    <property type="entry name" value="PDR_like"/>
    <property type="match status" value="1"/>
</dbReference>
<feature type="domain" description="2Fe-2S ferredoxin-type" evidence="8">
    <location>
        <begin position="249"/>
        <end position="334"/>
    </location>
</feature>
<dbReference type="CDD" id="cd00207">
    <property type="entry name" value="fer2"/>
    <property type="match status" value="1"/>
</dbReference>
<dbReference type="Gene3D" id="3.10.20.30">
    <property type="match status" value="1"/>
</dbReference>
<dbReference type="InterPro" id="IPR039261">
    <property type="entry name" value="FNR_nucleotide-bd"/>
</dbReference>
<keyword evidence="5 11" id="KW-0560">Oxidoreductase</keyword>
<comment type="caution">
    <text evidence="10">The sequence shown here is derived from an EMBL/GenBank/DDBJ whole genome shotgun (WGS) entry which is preliminary data.</text>
</comment>
<dbReference type="EMBL" id="MWQA01000001">
    <property type="protein sequence ID" value="ORC09006.1"/>
    <property type="molecule type" value="Genomic_DNA"/>
</dbReference>
<evidence type="ECO:0000313" key="12">
    <source>
        <dbReference type="Proteomes" id="UP000192335"/>
    </source>
</evidence>
<evidence type="ECO:0000256" key="7">
    <source>
        <dbReference type="ARBA" id="ARBA00023014"/>
    </source>
</evidence>
<evidence type="ECO:0000313" key="11">
    <source>
        <dbReference type="EMBL" id="VAZ90298.1"/>
    </source>
</evidence>
<dbReference type="PROSITE" id="PS00197">
    <property type="entry name" value="2FE2S_FER_1"/>
    <property type="match status" value="1"/>
</dbReference>
<keyword evidence="6" id="KW-0408">Iron</keyword>
<dbReference type="PANTHER" id="PTHR47354">
    <property type="entry name" value="NADH OXIDOREDUCTASE HCR"/>
    <property type="match status" value="1"/>
</dbReference>
<evidence type="ECO:0000313" key="13">
    <source>
        <dbReference type="Proteomes" id="UP000271464"/>
    </source>
</evidence>
<organism evidence="10 12">
    <name type="scientific">Mycobacterium persicum</name>
    <dbReference type="NCBI Taxonomy" id="1487726"/>
    <lineage>
        <taxon>Bacteria</taxon>
        <taxon>Bacillati</taxon>
        <taxon>Actinomycetota</taxon>
        <taxon>Actinomycetes</taxon>
        <taxon>Mycobacteriales</taxon>
        <taxon>Mycobacteriaceae</taxon>
        <taxon>Mycobacterium</taxon>
    </lineage>
</organism>
<reference evidence="11 13" key="2">
    <citation type="submission" date="2018-09" db="EMBL/GenBank/DDBJ databases">
        <authorList>
            <person name="Tagini F."/>
        </authorList>
    </citation>
    <scope>NUCLEOTIDE SEQUENCE [LARGE SCALE GENOMIC DNA]</scope>
    <source>
        <strain evidence="11 13">MK4</strain>
    </source>
</reference>
<evidence type="ECO:0000313" key="10">
    <source>
        <dbReference type="EMBL" id="ORC09006.1"/>
    </source>
</evidence>
<dbReference type="Proteomes" id="UP000192335">
    <property type="component" value="Unassembled WGS sequence"/>
</dbReference>
<keyword evidence="4" id="KW-0479">Metal-binding</keyword>
<dbReference type="InterPro" id="IPR036010">
    <property type="entry name" value="2Fe-2S_ferredoxin-like_sf"/>
</dbReference>
<dbReference type="InterPro" id="IPR050415">
    <property type="entry name" value="MRET"/>
</dbReference>
<evidence type="ECO:0000256" key="4">
    <source>
        <dbReference type="ARBA" id="ARBA00022723"/>
    </source>
</evidence>
<evidence type="ECO:0000256" key="5">
    <source>
        <dbReference type="ARBA" id="ARBA00023002"/>
    </source>
</evidence>
<dbReference type="InterPro" id="IPR001041">
    <property type="entry name" value="2Fe-2S_ferredoxin-type"/>
</dbReference>
<dbReference type="InterPro" id="IPR012675">
    <property type="entry name" value="Beta-grasp_dom_sf"/>
</dbReference>
<dbReference type="EMBL" id="UPHM01000026">
    <property type="protein sequence ID" value="VAZ90298.1"/>
    <property type="molecule type" value="Genomic_DNA"/>
</dbReference>
<evidence type="ECO:0000256" key="2">
    <source>
        <dbReference type="ARBA" id="ARBA00022630"/>
    </source>
</evidence>
<dbReference type="AlphaFoldDB" id="A0A8E2LNY8"/>
<evidence type="ECO:0000256" key="6">
    <source>
        <dbReference type="ARBA" id="ARBA00023004"/>
    </source>
</evidence>
<feature type="domain" description="FAD-binding FR-type" evidence="9">
    <location>
        <begin position="16"/>
        <end position="120"/>
    </location>
</feature>
<dbReference type="PROSITE" id="PS51384">
    <property type="entry name" value="FAD_FR"/>
    <property type="match status" value="1"/>
</dbReference>
<dbReference type="PROSITE" id="PS51085">
    <property type="entry name" value="2FE2S_FER_2"/>
    <property type="match status" value="1"/>
</dbReference>
<dbReference type="Gene3D" id="2.40.30.10">
    <property type="entry name" value="Translation factors"/>
    <property type="match status" value="1"/>
</dbReference>
<reference evidence="10 12" key="1">
    <citation type="submission" date="2017-02" db="EMBL/GenBank/DDBJ databases">
        <title>Mycobacterium kansasii genomes.</title>
        <authorList>
            <person name="Borowka P."/>
            <person name="Strapagiel D."/>
            <person name="Marciniak B."/>
            <person name="Lach J."/>
            <person name="Bakula Z."/>
            <person name="Van Ingen J."/>
            <person name="Safianowska A."/>
            <person name="Brzostek A."/>
            <person name="Dziadek J."/>
            <person name="Jagielski T."/>
        </authorList>
    </citation>
    <scope>NUCLEOTIDE SEQUENCE [LARGE SCALE GENOMIC DNA]</scope>
    <source>
        <strain evidence="10 12">12MK</strain>
    </source>
</reference>
<proteinExistence type="predicted"/>
<evidence type="ECO:0000259" key="9">
    <source>
        <dbReference type="PROSITE" id="PS51384"/>
    </source>
</evidence>
<name>A0A8E2LNY8_9MYCO</name>
<dbReference type="PRINTS" id="PR00409">
    <property type="entry name" value="PHDIOXRDTASE"/>
</dbReference>
<keyword evidence="13" id="KW-1185">Reference proteome</keyword>
<dbReference type="EC" id="1.-.-.-" evidence="11"/>
<dbReference type="InterPro" id="IPR017938">
    <property type="entry name" value="Riboflavin_synthase-like_b-brl"/>
</dbReference>
<dbReference type="Proteomes" id="UP000271464">
    <property type="component" value="Unassembled WGS sequence"/>
</dbReference>
<protein>
    <submittedName>
        <fullName evidence="10">Oxidoreductase</fullName>
    </submittedName>
    <submittedName>
        <fullName evidence="11">Phenoxybenzoate dioxygenase subunit beta</fullName>
        <ecNumber evidence="11">1.-.-.-</ecNumber>
    </submittedName>
</protein>
<dbReference type="PANTHER" id="PTHR47354:SF1">
    <property type="entry name" value="CARNITINE MONOOXYGENASE REDUCTASE SUBUNIT"/>
    <property type="match status" value="1"/>
</dbReference>
<dbReference type="GO" id="GO:0051213">
    <property type="term" value="F:dioxygenase activity"/>
    <property type="evidence" value="ECO:0007669"/>
    <property type="project" value="UniProtKB-KW"/>
</dbReference>
<sequence>MTWTQEAPALASAAKVHEFTTDLVVRRRQTAADGVVALDLVDPQGGELPAWEPGAHIDLLLDEGLVRQYSLCGDPRDAKTWRVGVLLDPQSRGGSRHVHDHLLEGTKVRVRGPRNHFALVDAPRYLFIAGGIGITPIMSMITSAHSAGGDWTLLYLGRSRSTMAFAAELSDTYGDPVTLWPDDENGRFDLKAALSEPADQTLVYCCGPEPLLSAVEAECSPWPEGSLHIERFAAKAQVAEPRVEALEVFQVVCQRSGVTVEVPEDTSILEALEGAEVPILSSCLEGICGTCEATVLEGTPDHRDSMLTEAERACGNKILTCVSRSCSEKLVLDL</sequence>